<evidence type="ECO:0000313" key="6">
    <source>
        <dbReference type="Proteomes" id="UP000239237"/>
    </source>
</evidence>
<dbReference type="KEGG" id="lsu:A6B45_02305"/>
<dbReference type="Pfam" id="PF09967">
    <property type="entry name" value="DUF2201"/>
    <property type="match status" value="1"/>
</dbReference>
<evidence type="ECO:0008006" key="7">
    <source>
        <dbReference type="Google" id="ProtNLM"/>
    </source>
</evidence>
<dbReference type="InterPro" id="IPR018698">
    <property type="entry name" value="VWA-like_dom"/>
</dbReference>
<proteinExistence type="predicted"/>
<evidence type="ECO:0000259" key="1">
    <source>
        <dbReference type="Pfam" id="PF09967"/>
    </source>
</evidence>
<organism evidence="4 5">
    <name type="scientific">Leuconostoc suionicum</name>
    <dbReference type="NCBI Taxonomy" id="1511761"/>
    <lineage>
        <taxon>Bacteria</taxon>
        <taxon>Bacillati</taxon>
        <taxon>Bacillota</taxon>
        <taxon>Bacilli</taxon>
        <taxon>Lactobacillales</taxon>
        <taxon>Lactobacillaceae</taxon>
        <taxon>Leuconostoc</taxon>
    </lineage>
</organism>
<dbReference type="AlphaFoldDB" id="A0A2N9K9T1"/>
<dbReference type="InterPro" id="IPR025154">
    <property type="entry name" value="Put_metallopeptidase_dom"/>
</dbReference>
<evidence type="ECO:0000259" key="2">
    <source>
        <dbReference type="Pfam" id="PF13203"/>
    </source>
</evidence>
<dbReference type="EMBL" id="OKQU01000001">
    <property type="protein sequence ID" value="SPE07333.1"/>
    <property type="molecule type" value="Genomic_DNA"/>
</dbReference>
<dbReference type="PANTHER" id="PTHR38730">
    <property type="entry name" value="SLL7028 PROTEIN"/>
    <property type="match status" value="1"/>
</dbReference>
<evidence type="ECO:0000313" key="5">
    <source>
        <dbReference type="Proteomes" id="UP000237923"/>
    </source>
</evidence>
<feature type="domain" description="Putative metallopeptidase" evidence="2">
    <location>
        <begin position="43"/>
        <end position="247"/>
    </location>
</feature>
<keyword evidence="6" id="KW-1185">Reference proteome</keyword>
<evidence type="ECO:0000313" key="3">
    <source>
        <dbReference type="EMBL" id="SPD92054.1"/>
    </source>
</evidence>
<name>A0A2N9K9T1_9LACO</name>
<dbReference type="GeneID" id="99673604"/>
<dbReference type="Proteomes" id="UP000237923">
    <property type="component" value="Unassembled WGS sequence"/>
</dbReference>
<dbReference type="Proteomes" id="UP000239237">
    <property type="component" value="Unassembled WGS sequence"/>
</dbReference>
<dbReference type="EMBL" id="OKQR01000001">
    <property type="protein sequence ID" value="SPD92054.1"/>
    <property type="molecule type" value="Genomic_DNA"/>
</dbReference>
<feature type="domain" description="VWA-like" evidence="1">
    <location>
        <begin position="263"/>
        <end position="385"/>
    </location>
</feature>
<dbReference type="PANTHER" id="PTHR38730:SF1">
    <property type="entry name" value="SLL7028 PROTEIN"/>
    <property type="match status" value="1"/>
</dbReference>
<protein>
    <recommendedName>
        <fullName evidence="7">Peptidase</fullName>
    </recommendedName>
</protein>
<dbReference type="Pfam" id="PF13203">
    <property type="entry name" value="DUF2201_N"/>
    <property type="match status" value="1"/>
</dbReference>
<reference evidence="3 6" key="2">
    <citation type="submission" date="2018-02" db="EMBL/GenBank/DDBJ databases">
        <authorList>
            <person name="Rodrigo-Torres L."/>
            <person name="Arahal R. D."/>
            <person name="Lucena T."/>
        </authorList>
    </citation>
    <scope>NUCLEOTIDE SEQUENCE [LARGE SCALE GENOMIC DNA]</scope>
    <source>
        <strain evidence="3 6">CECT 8486</strain>
    </source>
</reference>
<dbReference type="RefSeq" id="WP_072613169.1">
    <property type="nucleotide sequence ID" value="NZ_AP017935.1"/>
</dbReference>
<gene>
    <name evidence="3" type="ORF">LES8486_01055</name>
    <name evidence="4" type="ORF">LES9216_01202</name>
</gene>
<accession>A0A2N9K9T1</accession>
<sequence length="385" mass="43475">MKSENDKLIIDGIKTLLDVSPLYGNIVMNLVREVNPQAANPLALKWQGHHWYLVVNPNLLTARFTSHNQVAAALAHEALHVIWQHPTRYAQERKHNQMVDIGTDLAVNQYLPSDLGELPGAISFQTINELYHIKLPHNQDSSTYISLLSEVDQKNSQAKKKTLPKHTEWKSASNAIEEAESALKNVIKKANDDTRYAGRGNVSGAVLQQISEVVVPKRNWKSILRTGISQAPNKKKDSRARFNRRQAYRLDLPGEISRYDTEIAVFIDNSASISNQQASEFLANAMQITKQFDINVHFFSFDTKVHQIKNIKTWERHAGGGTTFQSIFDALIALKFFPLQTLVVIFTDGDGEKELIQTKFKHVYWLLPEGQTLSLPSPFGKVITL</sequence>
<evidence type="ECO:0000313" key="4">
    <source>
        <dbReference type="EMBL" id="SPE07333.1"/>
    </source>
</evidence>
<reference evidence="4 5" key="1">
    <citation type="submission" date="2018-02" db="EMBL/GenBank/DDBJ databases">
        <authorList>
            <person name="Cohen D.B."/>
            <person name="Kent A.D."/>
        </authorList>
    </citation>
    <scope>NUCLEOTIDE SEQUENCE [LARGE SCALE GENOMIC DNA]</scope>
    <source>
        <strain evidence="4 5">CECT 9216</strain>
    </source>
</reference>